<evidence type="ECO:0000313" key="2">
    <source>
        <dbReference type="EMBL" id="EFQ23208.1"/>
    </source>
</evidence>
<dbReference type="HOGENOM" id="CLU_013985_3_6_0"/>
<dbReference type="GO" id="GO:0008999">
    <property type="term" value="F:protein-N-terminal-alanine acetyltransferase activity"/>
    <property type="evidence" value="ECO:0007669"/>
    <property type="project" value="TreeGrafter"/>
</dbReference>
<dbReference type="PANTHER" id="PTHR43792:SF9">
    <property type="entry name" value="RIBOSOMAL-PROTEIN-ALANINE ACETYLTRANSFERASE"/>
    <property type="match status" value="1"/>
</dbReference>
<gene>
    <name evidence="2" type="ORF">Apau_0780</name>
</gene>
<dbReference type="Gene3D" id="3.40.630.30">
    <property type="match status" value="1"/>
</dbReference>
<dbReference type="PaxDb" id="584708-Apau_0780"/>
<evidence type="ECO:0000313" key="3">
    <source>
        <dbReference type="Proteomes" id="UP000005096"/>
    </source>
</evidence>
<protein>
    <submittedName>
        <fullName evidence="2">GCN5-related N-acetyltransferase</fullName>
    </submittedName>
</protein>
<evidence type="ECO:0000259" key="1">
    <source>
        <dbReference type="PROSITE" id="PS51186"/>
    </source>
</evidence>
<dbReference type="EMBL" id="CM001022">
    <property type="protein sequence ID" value="EFQ23208.1"/>
    <property type="molecule type" value="Genomic_DNA"/>
</dbReference>
<accession>E3CVF2</accession>
<dbReference type="Proteomes" id="UP000005096">
    <property type="component" value="Chromosome"/>
</dbReference>
<dbReference type="AlphaFoldDB" id="E3CVF2"/>
<dbReference type="PROSITE" id="PS51186">
    <property type="entry name" value="GNAT"/>
    <property type="match status" value="1"/>
</dbReference>
<reference evidence="2 3" key="1">
    <citation type="journal article" date="2010" name="Stand. Genomic Sci.">
        <title>Non-contiguous finished genome sequence of Aminomonas paucivorans type strain (GLU-3).</title>
        <authorList>
            <person name="Pitluck S."/>
            <person name="Yasawong M."/>
            <person name="Held B."/>
            <person name="Lapidus A."/>
            <person name="Nolan M."/>
            <person name="Copeland A."/>
            <person name="Lucas S."/>
            <person name="Del Rio T.G."/>
            <person name="Tice H."/>
            <person name="Cheng J.F."/>
            <person name="Chertkov O."/>
            <person name="Goodwin L."/>
            <person name="Tapia R."/>
            <person name="Han C."/>
            <person name="Liolios K."/>
            <person name="Ivanova N."/>
            <person name="Mavromatis K."/>
            <person name="Ovchinnikova G."/>
            <person name="Pati A."/>
            <person name="Chen A."/>
            <person name="Palaniappan K."/>
            <person name="Land M."/>
            <person name="Hauser L."/>
            <person name="Chang Y.J."/>
            <person name="Jeffries C.D."/>
            <person name="Pukall R."/>
            <person name="Spring S."/>
            <person name="Rohde M."/>
            <person name="Sikorski J."/>
            <person name="Goker M."/>
            <person name="Woyke T."/>
            <person name="Bristow J."/>
            <person name="Eisen J.A."/>
            <person name="Markowitz V."/>
            <person name="Hugenholtz P."/>
            <person name="Kyrpides N.C."/>
            <person name="Klenk H.P."/>
        </authorList>
    </citation>
    <scope>NUCLEOTIDE SEQUENCE [LARGE SCALE GENOMIC DNA]</scope>
    <source>
        <strain evidence="2 3">DSM 12260</strain>
    </source>
</reference>
<proteinExistence type="predicted"/>
<dbReference type="PANTHER" id="PTHR43792">
    <property type="entry name" value="GNAT FAMILY, PUTATIVE (AFU_ORTHOLOGUE AFUA_3G00765)-RELATED-RELATED"/>
    <property type="match status" value="1"/>
</dbReference>
<dbReference type="SUPFAM" id="SSF55729">
    <property type="entry name" value="Acyl-CoA N-acyltransferases (Nat)"/>
    <property type="match status" value="1"/>
</dbReference>
<dbReference type="Pfam" id="PF13302">
    <property type="entry name" value="Acetyltransf_3"/>
    <property type="match status" value="1"/>
</dbReference>
<dbReference type="InterPro" id="IPR051531">
    <property type="entry name" value="N-acetyltransferase"/>
</dbReference>
<dbReference type="GO" id="GO:0005737">
    <property type="term" value="C:cytoplasm"/>
    <property type="evidence" value="ECO:0007669"/>
    <property type="project" value="TreeGrafter"/>
</dbReference>
<organism evidence="2 3">
    <name type="scientific">Aminomonas paucivorans DSM 12260</name>
    <dbReference type="NCBI Taxonomy" id="584708"/>
    <lineage>
        <taxon>Bacteria</taxon>
        <taxon>Thermotogati</taxon>
        <taxon>Synergistota</taxon>
        <taxon>Synergistia</taxon>
        <taxon>Synergistales</taxon>
        <taxon>Synergistaceae</taxon>
        <taxon>Aminomonas</taxon>
    </lineage>
</organism>
<dbReference type="RefSeq" id="WP_006300375.1">
    <property type="nucleotide sequence ID" value="NZ_CM001022.1"/>
</dbReference>
<feature type="domain" description="N-acetyltransferase" evidence="1">
    <location>
        <begin position="18"/>
        <end position="185"/>
    </location>
</feature>
<keyword evidence="3" id="KW-1185">Reference proteome</keyword>
<name>E3CVF2_9BACT</name>
<dbReference type="InterPro" id="IPR016181">
    <property type="entry name" value="Acyl_CoA_acyltransferase"/>
</dbReference>
<dbReference type="STRING" id="584708.Apau_0780"/>
<sequence length="201" mass="22373">MSPQDSPKPFPVLVTPRLVLRSLCAEDAPALHRVWTEPAVTEYLVLTPFSSLGETEGMMRILTDLWPFGQGVRWVLEEEGRVLGTCGFHNLAPEHRRAEVGYEMASEAWGRGLMSEALSAVLEFGFGTLGFHRVEAFVNRGNRRSEALLGRLGFHHDGCLRDYEFSRGGFVDQECHSLLDREWGEGRGALLPSSLRCGSVV</sequence>
<dbReference type="eggNOG" id="COG1670">
    <property type="taxonomic scope" value="Bacteria"/>
</dbReference>
<dbReference type="InterPro" id="IPR000182">
    <property type="entry name" value="GNAT_dom"/>
</dbReference>
<keyword evidence="2" id="KW-0808">Transferase</keyword>
<dbReference type="CDD" id="cd04301">
    <property type="entry name" value="NAT_SF"/>
    <property type="match status" value="1"/>
</dbReference>